<name>A0A8H8DF19_9FUNG</name>
<evidence type="ECO:0000259" key="1">
    <source>
        <dbReference type="Pfam" id="PF21895"/>
    </source>
</evidence>
<dbReference type="GO" id="GO:0035999">
    <property type="term" value="P:tetrahydrofolate interconversion"/>
    <property type="evidence" value="ECO:0007669"/>
    <property type="project" value="TreeGrafter"/>
</dbReference>
<evidence type="ECO:0000313" key="3">
    <source>
        <dbReference type="Proteomes" id="UP000673691"/>
    </source>
</evidence>
<keyword evidence="3" id="KW-1185">Reference proteome</keyword>
<proteinExistence type="predicted"/>
<feature type="domain" description="MTHFR SAM-binding regulatory" evidence="1">
    <location>
        <begin position="198"/>
        <end position="253"/>
    </location>
</feature>
<dbReference type="GO" id="GO:0009086">
    <property type="term" value="P:methionine biosynthetic process"/>
    <property type="evidence" value="ECO:0007669"/>
    <property type="project" value="TreeGrafter"/>
</dbReference>
<dbReference type="PANTHER" id="PTHR45754:SF3">
    <property type="entry name" value="METHYLENETETRAHYDROFOLATE REDUCTASE (NADPH)"/>
    <property type="match status" value="1"/>
</dbReference>
<dbReference type="PANTHER" id="PTHR45754">
    <property type="entry name" value="METHYLENETETRAHYDROFOLATE REDUCTASE"/>
    <property type="match status" value="1"/>
</dbReference>
<dbReference type="GO" id="GO:0071949">
    <property type="term" value="F:FAD binding"/>
    <property type="evidence" value="ECO:0007669"/>
    <property type="project" value="TreeGrafter"/>
</dbReference>
<protein>
    <recommendedName>
        <fullName evidence="1">MTHFR SAM-binding regulatory domain-containing protein</fullName>
    </recommendedName>
</protein>
<dbReference type="GO" id="GO:0005829">
    <property type="term" value="C:cytosol"/>
    <property type="evidence" value="ECO:0007669"/>
    <property type="project" value="TreeGrafter"/>
</dbReference>
<dbReference type="Pfam" id="PF21895">
    <property type="entry name" value="MTHFR_C"/>
    <property type="match status" value="2"/>
</dbReference>
<dbReference type="AlphaFoldDB" id="A0A8H8DF19"/>
<feature type="domain" description="MTHFR SAM-binding regulatory" evidence="1">
    <location>
        <begin position="23"/>
        <end position="164"/>
    </location>
</feature>
<accession>A0A8H8DF19</accession>
<dbReference type="EMBL" id="JAEFCI010012836">
    <property type="protein sequence ID" value="KAG5455766.1"/>
    <property type="molecule type" value="Genomic_DNA"/>
</dbReference>
<dbReference type="OrthoDB" id="16284at2759"/>
<dbReference type="Proteomes" id="UP000673691">
    <property type="component" value="Unassembled WGS sequence"/>
</dbReference>
<gene>
    <name evidence="2" type="ORF">BJ554DRAFT_4706</name>
</gene>
<reference evidence="2 3" key="1">
    <citation type="journal article" name="Sci. Rep.">
        <title>Genome-scale phylogenetic analyses confirm Olpidium as the closest living zoosporic fungus to the non-flagellated, terrestrial fungi.</title>
        <authorList>
            <person name="Chang Y."/>
            <person name="Rochon D."/>
            <person name="Sekimoto S."/>
            <person name="Wang Y."/>
            <person name="Chovatia M."/>
            <person name="Sandor L."/>
            <person name="Salamov A."/>
            <person name="Grigoriev I.V."/>
            <person name="Stajich J.E."/>
            <person name="Spatafora J.W."/>
        </authorList>
    </citation>
    <scope>NUCLEOTIDE SEQUENCE [LARGE SCALE GENOMIC DNA]</scope>
    <source>
        <strain evidence="2">S191</strain>
    </source>
</reference>
<comment type="caution">
    <text evidence="2">The sequence shown here is derived from an EMBL/GenBank/DDBJ whole genome shotgun (WGS) entry which is preliminary data.</text>
</comment>
<sequence>MWKYPTSVDDICRLFADFCCGRLSGLPWYDQPLNPETDVIRQQLATVNLGGYLTINSQPAVNGVPSDDKVFGWGPKNGYVYQKAYLEFFVSAEELERLLDTISGDPMITYHAVNRQGDFRTNALSDRPNAVTWGVFPGKEIQQPTIVEAISFMAWKVSTLPLLLFSTAKRRRLSAGRARGPGELKVFFFSSPRRSARRKDEAFELWAQWAKIYNRGSPSAELIESIADSWFLVNVVHNDFQKPQAIFDIFETLVLPTRDANGDIVDAASCRAASR</sequence>
<dbReference type="InterPro" id="IPR053806">
    <property type="entry name" value="MTHFR_C"/>
</dbReference>
<organism evidence="2 3">
    <name type="scientific">Olpidium bornovanus</name>
    <dbReference type="NCBI Taxonomy" id="278681"/>
    <lineage>
        <taxon>Eukaryota</taxon>
        <taxon>Fungi</taxon>
        <taxon>Fungi incertae sedis</taxon>
        <taxon>Olpidiomycota</taxon>
        <taxon>Olpidiomycotina</taxon>
        <taxon>Olpidiomycetes</taxon>
        <taxon>Olpidiales</taxon>
        <taxon>Olpidiaceae</taxon>
        <taxon>Olpidium</taxon>
    </lineage>
</organism>
<evidence type="ECO:0000313" key="2">
    <source>
        <dbReference type="EMBL" id="KAG5455766.1"/>
    </source>
</evidence>
<dbReference type="GO" id="GO:0004489">
    <property type="term" value="F:methylenetetrahydrofolate reductase [NAD(P)H] activity"/>
    <property type="evidence" value="ECO:0007669"/>
    <property type="project" value="TreeGrafter"/>
</dbReference>